<dbReference type="RefSeq" id="WP_085313033.1">
    <property type="nucleotide sequence ID" value="NZ_CP020744.1"/>
</dbReference>
<evidence type="ECO:0008006" key="3">
    <source>
        <dbReference type="Google" id="ProtNLM"/>
    </source>
</evidence>
<gene>
    <name evidence="1" type="ORF">B7492_29430</name>
</gene>
<evidence type="ECO:0000313" key="1">
    <source>
        <dbReference type="EMBL" id="ARJ25237.1"/>
    </source>
</evidence>
<organism evidence="1 2">
    <name type="scientific">Bacillus mycoides</name>
    <dbReference type="NCBI Taxonomy" id="1405"/>
    <lineage>
        <taxon>Bacteria</taxon>
        <taxon>Bacillati</taxon>
        <taxon>Bacillota</taxon>
        <taxon>Bacilli</taxon>
        <taxon>Bacillales</taxon>
        <taxon>Bacillaceae</taxon>
        <taxon>Bacillus</taxon>
        <taxon>Bacillus cereus group</taxon>
    </lineage>
</organism>
<dbReference type="AlphaFoldDB" id="A0A1W6AH89"/>
<reference evidence="1 2" key="1">
    <citation type="submission" date="2017-04" db="EMBL/GenBank/DDBJ databases">
        <title>The Characteristic of a Fine Plant Growth-Promoting Rhizobacteria Bacillus mycoides Gnyt1 and its Whole Genome Sequencing Analysis.</title>
        <authorList>
            <person name="Li J.H."/>
            <person name="Yao T."/>
        </authorList>
    </citation>
    <scope>NUCLEOTIDE SEQUENCE [LARGE SCALE GENOMIC DNA]</scope>
    <source>
        <strain evidence="1 2">Gnyt1</strain>
        <plasmid evidence="2">Plasmid unnamed1</plasmid>
    </source>
</reference>
<dbReference type="Proteomes" id="UP000192932">
    <property type="component" value="Plasmid unnamed1"/>
</dbReference>
<dbReference type="EMBL" id="CP020744">
    <property type="protein sequence ID" value="ARJ25237.1"/>
    <property type="molecule type" value="Genomic_DNA"/>
</dbReference>
<dbReference type="Gene3D" id="3.40.960.10">
    <property type="entry name" value="VSR Endonuclease"/>
    <property type="match status" value="1"/>
</dbReference>
<accession>A0A1W6AH89</accession>
<sequence length="529" mass="62268">MSPKLTLEDIQILAESREGKCLSDHYINSQTHMTFQCKNGHIWKATPAMVRFGRWCRKCSGHEKKTLQDMQKVAKKHGGECLSSSYKNNKTKLLWKCKHGHNFEADASLIFTRDKKGRFCPKCSTRKRGIERRHTIEEMQQLAYNRGGKCLSTSYTDSHTKLTWQCTDGHIWKAKPNQILSGRHWCPHRTPNLTEERVRFTLEALTGLSFRSNREIIAPYELDRYNEYLNAGFEYNGIQHCKIDGFFIKNENELMQRIQHNTQKEQLCKQKGIKLLIIPTHDISDKTNDEQLIQYITNMLLTKNIPIKQNIHSIDSRKLYTTYMSSLYKLNEIAKMYGGQCTASEYKGSKAKIEFVCAKGHHFMKRPYEVKQGQWCKSCYLESRNDDSHMNTKQIKSLHDLHKIAETYNGKCISSKYKNSKTKVEFVCAKGHHFMKRPYEVMEGQWCRQCYLELIRTTPQSYAKQQKELDMLDKIAQTHNGRCISKEYKNRNTKVEFVCSAEHHFMKRPYEVMRGQWCKECYLNKRKRH</sequence>
<name>A0A1W6AH89_BACMY</name>
<geneLocation type="plasmid" evidence="1 2">
    <name>unnamed1</name>
</geneLocation>
<protein>
    <recommendedName>
        <fullName evidence="3">Zinc-ribbon domain-containing protein</fullName>
    </recommendedName>
</protein>
<proteinExistence type="predicted"/>
<evidence type="ECO:0000313" key="2">
    <source>
        <dbReference type="Proteomes" id="UP000192932"/>
    </source>
</evidence>
<keyword evidence="1" id="KW-0614">Plasmid</keyword>